<evidence type="ECO:0000313" key="1">
    <source>
        <dbReference type="EMBL" id="CAI4059434.1"/>
    </source>
</evidence>
<dbReference type="Proteomes" id="UP001162090">
    <property type="component" value="Chromosome 4"/>
</dbReference>
<name>A0AA35JFG9_SACUV</name>
<dbReference type="AlphaFoldDB" id="A0AA35JFG9"/>
<organism evidence="1 2">
    <name type="scientific">Saccharomyces uvarum</name>
    <name type="common">Yeast</name>
    <name type="synonym">Saccharomyces bayanus var. uvarum</name>
    <dbReference type="NCBI Taxonomy" id="230603"/>
    <lineage>
        <taxon>Eukaryota</taxon>
        <taxon>Fungi</taxon>
        <taxon>Dikarya</taxon>
        <taxon>Ascomycota</taxon>
        <taxon>Saccharomycotina</taxon>
        <taxon>Saccharomycetes</taxon>
        <taxon>Saccharomycetales</taxon>
        <taxon>Saccharomycetaceae</taxon>
        <taxon>Saccharomyces</taxon>
    </lineage>
</organism>
<gene>
    <name evidence="1" type="primary">SUVC04G5050</name>
    <name evidence="1" type="ORF">SUVC_04G5050</name>
</gene>
<protein>
    <submittedName>
        <fullName evidence="1">Uncharacterized protein</fullName>
    </submittedName>
</protein>
<evidence type="ECO:0000313" key="2">
    <source>
        <dbReference type="Proteomes" id="UP001162090"/>
    </source>
</evidence>
<sequence length="106" mass="11621">MKLIDVLGEKLFTELMDWEEQQGDMVAIGYTPSSDGNPNGLTARALDESNAVKAELTVYGENAVGPWLKAAQAQHEEWDRQLAEQGITPDQYGVGCASCPKESMFQ</sequence>
<proteinExistence type="predicted"/>
<reference evidence="1" key="1">
    <citation type="submission" date="2022-10" db="EMBL/GenBank/DDBJ databases">
        <authorList>
            <person name="Byrne P K."/>
        </authorList>
    </citation>
    <scope>NUCLEOTIDE SEQUENCE</scope>
    <source>
        <strain evidence="1">CBS7001</strain>
    </source>
</reference>
<accession>A0AA35JFG9</accession>
<dbReference type="EMBL" id="OX365915">
    <property type="protein sequence ID" value="CAI4059434.1"/>
    <property type="molecule type" value="Genomic_DNA"/>
</dbReference>